<dbReference type="Proteomes" id="UP000184267">
    <property type="component" value="Unassembled WGS sequence"/>
</dbReference>
<reference evidence="1 2" key="1">
    <citation type="submission" date="2016-10" db="EMBL/GenBank/DDBJ databases">
        <title>Genome sequence of the basidiomycete white-rot fungus Trametes pubescens.</title>
        <authorList>
            <person name="Makela M.R."/>
            <person name="Granchi Z."/>
            <person name="Peng M."/>
            <person name="De Vries R.P."/>
            <person name="Grigoriev I."/>
            <person name="Riley R."/>
            <person name="Hilden K."/>
        </authorList>
    </citation>
    <scope>NUCLEOTIDE SEQUENCE [LARGE SCALE GENOMIC DNA]</scope>
    <source>
        <strain evidence="1 2">FBCC735</strain>
    </source>
</reference>
<gene>
    <name evidence="1" type="ORF">TRAPUB_2257</name>
</gene>
<name>A0A1M2VH26_TRAPU</name>
<comment type="caution">
    <text evidence="1">The sequence shown here is derived from an EMBL/GenBank/DDBJ whole genome shotgun (WGS) entry which is preliminary data.</text>
</comment>
<keyword evidence="2" id="KW-1185">Reference proteome</keyword>
<evidence type="ECO:0000313" key="2">
    <source>
        <dbReference type="Proteomes" id="UP000184267"/>
    </source>
</evidence>
<organism evidence="1 2">
    <name type="scientific">Trametes pubescens</name>
    <name type="common">White-rot fungus</name>
    <dbReference type="NCBI Taxonomy" id="154538"/>
    <lineage>
        <taxon>Eukaryota</taxon>
        <taxon>Fungi</taxon>
        <taxon>Dikarya</taxon>
        <taxon>Basidiomycota</taxon>
        <taxon>Agaricomycotina</taxon>
        <taxon>Agaricomycetes</taxon>
        <taxon>Polyporales</taxon>
        <taxon>Polyporaceae</taxon>
        <taxon>Trametes</taxon>
    </lineage>
</organism>
<proteinExistence type="predicted"/>
<protein>
    <submittedName>
        <fullName evidence="1">Uncharacterized protein</fullName>
    </submittedName>
</protein>
<accession>A0A1M2VH26</accession>
<evidence type="ECO:0000313" key="1">
    <source>
        <dbReference type="EMBL" id="OJT06888.1"/>
    </source>
</evidence>
<dbReference type="EMBL" id="MNAD01001244">
    <property type="protein sequence ID" value="OJT06888.1"/>
    <property type="molecule type" value="Genomic_DNA"/>
</dbReference>
<dbReference type="AlphaFoldDB" id="A0A1M2VH26"/>
<sequence length="69" mass="7891">MPRSAGCDSENGYRERSQAMVSEGYVSPVLLGLVHVQHLELVRWGRFCVEGQLWERMQVVVREQEAMGL</sequence>